<evidence type="ECO:0000256" key="9">
    <source>
        <dbReference type="SAM" id="Phobius"/>
    </source>
</evidence>
<comment type="similarity">
    <text evidence="2 7">Belongs to the MscS (TC 1.A.23) family.</text>
</comment>
<feature type="transmembrane region" description="Helical" evidence="9">
    <location>
        <begin position="369"/>
        <end position="392"/>
    </location>
</feature>
<evidence type="ECO:0000259" key="10">
    <source>
        <dbReference type="Pfam" id="PF00924"/>
    </source>
</evidence>
<name>A0A9Q0HCQ6_9MAGN</name>
<feature type="transmembrane region" description="Helical" evidence="9">
    <location>
        <begin position="442"/>
        <end position="462"/>
    </location>
</feature>
<evidence type="ECO:0000256" key="4">
    <source>
        <dbReference type="ARBA" id="ARBA00022692"/>
    </source>
</evidence>
<dbReference type="FunFam" id="2.30.30.60:FF:000003">
    <property type="entry name" value="Predicted mechanosensitive ion channel"/>
    <property type="match status" value="1"/>
</dbReference>
<dbReference type="Gene3D" id="2.30.30.60">
    <property type="match status" value="1"/>
</dbReference>
<feature type="region of interest" description="Disordered" evidence="8">
    <location>
        <begin position="206"/>
        <end position="242"/>
    </location>
</feature>
<feature type="compositionally biased region" description="Acidic residues" evidence="8">
    <location>
        <begin position="206"/>
        <end position="217"/>
    </location>
</feature>
<reference evidence="11" key="1">
    <citation type="journal article" date="2023" name="Plant J.">
        <title>The genome of the king protea, Protea cynaroides.</title>
        <authorList>
            <person name="Chang J."/>
            <person name="Duong T.A."/>
            <person name="Schoeman C."/>
            <person name="Ma X."/>
            <person name="Roodt D."/>
            <person name="Barker N."/>
            <person name="Li Z."/>
            <person name="Van de Peer Y."/>
            <person name="Mizrachi E."/>
        </authorList>
    </citation>
    <scope>NUCLEOTIDE SEQUENCE</scope>
    <source>
        <tissue evidence="11">Young leaves</tissue>
    </source>
</reference>
<dbReference type="GO" id="GO:0050982">
    <property type="term" value="P:detection of mechanical stimulus"/>
    <property type="evidence" value="ECO:0007669"/>
    <property type="project" value="UniProtKB-ARBA"/>
</dbReference>
<evidence type="ECO:0000256" key="5">
    <source>
        <dbReference type="ARBA" id="ARBA00022989"/>
    </source>
</evidence>
<gene>
    <name evidence="11" type="ORF">NE237_023762</name>
</gene>
<feature type="region of interest" description="Disordered" evidence="8">
    <location>
        <begin position="1"/>
        <end position="41"/>
    </location>
</feature>
<proteinExistence type="inferred from homology"/>
<dbReference type="OrthoDB" id="544685at2759"/>
<feature type="transmembrane region" description="Helical" evidence="9">
    <location>
        <begin position="327"/>
        <end position="349"/>
    </location>
</feature>
<organism evidence="11 12">
    <name type="scientific">Protea cynaroides</name>
    <dbReference type="NCBI Taxonomy" id="273540"/>
    <lineage>
        <taxon>Eukaryota</taxon>
        <taxon>Viridiplantae</taxon>
        <taxon>Streptophyta</taxon>
        <taxon>Embryophyta</taxon>
        <taxon>Tracheophyta</taxon>
        <taxon>Spermatophyta</taxon>
        <taxon>Magnoliopsida</taxon>
        <taxon>Proteales</taxon>
        <taxon>Proteaceae</taxon>
        <taxon>Protea</taxon>
    </lineage>
</organism>
<dbReference type="PANTHER" id="PTHR31618">
    <property type="entry name" value="MECHANOSENSITIVE ION CHANNEL PROTEIN 5"/>
    <property type="match status" value="1"/>
</dbReference>
<dbReference type="SUPFAM" id="SSF50182">
    <property type="entry name" value="Sm-like ribonucleoproteins"/>
    <property type="match status" value="1"/>
</dbReference>
<dbReference type="GO" id="GO:0005886">
    <property type="term" value="C:plasma membrane"/>
    <property type="evidence" value="ECO:0007669"/>
    <property type="project" value="UniProtKB-UniRule"/>
</dbReference>
<evidence type="ECO:0000256" key="7">
    <source>
        <dbReference type="PIRNR" id="PIRNR017209"/>
    </source>
</evidence>
<dbReference type="Proteomes" id="UP001141806">
    <property type="component" value="Unassembled WGS sequence"/>
</dbReference>
<keyword evidence="3" id="KW-0813">Transport</keyword>
<evidence type="ECO:0000256" key="1">
    <source>
        <dbReference type="ARBA" id="ARBA00004141"/>
    </source>
</evidence>
<dbReference type="EMBL" id="JAMYWD010000008">
    <property type="protein sequence ID" value="KAJ4963823.1"/>
    <property type="molecule type" value="Genomic_DNA"/>
</dbReference>
<dbReference type="GO" id="GO:0006820">
    <property type="term" value="P:monoatomic anion transport"/>
    <property type="evidence" value="ECO:0007669"/>
    <property type="project" value="TreeGrafter"/>
</dbReference>
<dbReference type="Pfam" id="PF00924">
    <property type="entry name" value="MS_channel_2nd"/>
    <property type="match status" value="1"/>
</dbReference>
<evidence type="ECO:0000256" key="3">
    <source>
        <dbReference type="ARBA" id="ARBA00022448"/>
    </source>
</evidence>
<evidence type="ECO:0000256" key="6">
    <source>
        <dbReference type="ARBA" id="ARBA00023136"/>
    </source>
</evidence>
<dbReference type="AlphaFoldDB" id="A0A9Q0HCQ6"/>
<dbReference type="InterPro" id="IPR016688">
    <property type="entry name" value="MscS-like_plants/fungi"/>
</dbReference>
<accession>A0A9Q0HCQ6</accession>
<protein>
    <recommendedName>
        <fullName evidence="7">Mechanosensitive ion channel protein</fullName>
    </recommendedName>
</protein>
<dbReference type="InterPro" id="IPR010920">
    <property type="entry name" value="LSM_dom_sf"/>
</dbReference>
<feature type="compositionally biased region" description="Basic and acidic residues" evidence="8">
    <location>
        <begin position="279"/>
        <end position="289"/>
    </location>
</feature>
<dbReference type="PIRSF" id="PIRSF017209">
    <property type="entry name" value="Memb_At2g17000_prd"/>
    <property type="match status" value="1"/>
</dbReference>
<keyword evidence="12" id="KW-1185">Reference proteome</keyword>
<dbReference type="PANTHER" id="PTHR31618:SF1">
    <property type="entry name" value="EF-HAND DOMAIN-CONTAINING PROTEIN"/>
    <property type="match status" value="1"/>
</dbReference>
<evidence type="ECO:0000256" key="2">
    <source>
        <dbReference type="ARBA" id="ARBA00008017"/>
    </source>
</evidence>
<feature type="transmembrane region" description="Helical" evidence="9">
    <location>
        <begin position="747"/>
        <end position="771"/>
    </location>
</feature>
<dbReference type="GO" id="GO:0008381">
    <property type="term" value="F:mechanosensitive monoatomic ion channel activity"/>
    <property type="evidence" value="ECO:0007669"/>
    <property type="project" value="TreeGrafter"/>
</dbReference>
<evidence type="ECO:0000256" key="8">
    <source>
        <dbReference type="SAM" id="MobiDB-lite"/>
    </source>
</evidence>
<feature type="region of interest" description="Disordered" evidence="8">
    <location>
        <begin position="269"/>
        <end position="293"/>
    </location>
</feature>
<keyword evidence="5 9" id="KW-1133">Transmembrane helix</keyword>
<comment type="caution">
    <text evidence="11">The sequence shown here is derived from an EMBL/GenBank/DDBJ whole genome shotgun (WGS) entry which is preliminary data.</text>
</comment>
<keyword evidence="6 7" id="KW-0472">Membrane</keyword>
<sequence length="949" mass="108728">MDSLRKSLQSRRSYKKMSSGVERESPYEKQPMLPISDHDDQIIESVDQDKRREFIVKIDGNNDSNSNDNNVVLQSKDVEQGLELSGSKLWKESSYDFHNKEVMVGKNRSIEGESGRGMDSFFFPQLSEDVEDPPSRLIGQFLHKQKASGDMTLDMDLDMDELQNGNLPPVAEIPSDGLSTEPKISFTGAPRNHVEICPKPVQLVYDDDSSEEEEEEKVEYKNQTPPRSGGISNLDGHEGGEGGGRSCGVVRCTSNAAFRSTSGLLRPRNKSRMLDTVGEPDRKTPKDTTTRSGILKSGMLKSGMVLEEEEEDPFLEDIPEEYRKEKLSVITLLEWISFVLIIAVFVASLTVRRLEKVEIWNLHLWKWEVLILVVICGRLVSDWAIRIAVFFIERNFMLRKRVLYFVYGVKKAVQNCIWLGLVLIVWYAMLNNKVRNGPDANILSYVTKILVSLLVGTLIWLVKTLLVKVLASSFHVSTYFDRIQDSLFNQFVIETLSGPPSIEMQQIQEDNEKCMDEIRQLQNAGATIPADLQEAACFKGERVIKSGALQRSPRLTRSFKLSGQVINEQEERITIDHLHKLNQKNISAWNMKRLMNIIRRGSLSTLDEQILDSRQYEAETNTQIRSEFEAKVAAKKIFHNVAKPRTRYIYLEDLMRFMREDEAIKTMSLFEGAKDNKRISKFALKNWVVHAFRERRALALTLNDTKTAVNKLHNMLNIVVGVVIFIIWLLILGIATTHFLVFLSSQVLLVVFIFGNTCKTTFEAIVFLFAIHPFDVGDRCEVNGVQVVVEEMNILSTVLLRYDNLKITYPNSVLATLPISNYYRSPDMGDSVDFCIHVSTPLEKIALMKKKILRYIEIKEDHWCPGAMVVLRDIEDMNRLTISVWLSHRMNFQDMGERFMRRERLVEEIMKVLKELDIEYRMLPMDINVRNMPPITSTRVPSNWITGAN</sequence>
<feature type="domain" description="Mechanosensitive ion channel MscS" evidence="10">
    <location>
        <begin position="766"/>
        <end position="823"/>
    </location>
</feature>
<keyword evidence="4 9" id="KW-0812">Transmembrane</keyword>
<evidence type="ECO:0000313" key="11">
    <source>
        <dbReference type="EMBL" id="KAJ4963823.1"/>
    </source>
</evidence>
<feature type="transmembrane region" description="Helical" evidence="9">
    <location>
        <begin position="412"/>
        <end position="430"/>
    </location>
</feature>
<comment type="subcellular location">
    <subcellularLocation>
        <location evidence="1">Membrane</location>
        <topology evidence="1">Multi-pass membrane protein</topology>
    </subcellularLocation>
</comment>
<feature type="transmembrane region" description="Helical" evidence="9">
    <location>
        <begin position="716"/>
        <end position="741"/>
    </location>
</feature>
<dbReference type="InterPro" id="IPR023408">
    <property type="entry name" value="MscS_beta-dom_sf"/>
</dbReference>
<evidence type="ECO:0000313" key="12">
    <source>
        <dbReference type="Proteomes" id="UP001141806"/>
    </source>
</evidence>
<dbReference type="InterPro" id="IPR006685">
    <property type="entry name" value="MscS_channel_2nd"/>
</dbReference>